<protein>
    <submittedName>
        <fullName evidence="1">Uncharacterized protein</fullName>
    </submittedName>
</protein>
<dbReference type="Proteomes" id="UP001364764">
    <property type="component" value="Plasmid pY5S7-1"/>
</dbReference>
<keyword evidence="1" id="KW-0614">Plasmid</keyword>
<organism evidence="1 2">
    <name type="scientific">Paenibacillus amylolyticus</name>
    <dbReference type="NCBI Taxonomy" id="1451"/>
    <lineage>
        <taxon>Bacteria</taxon>
        <taxon>Bacillati</taxon>
        <taxon>Bacillota</taxon>
        <taxon>Bacilli</taxon>
        <taxon>Bacillales</taxon>
        <taxon>Paenibacillaceae</taxon>
        <taxon>Paenibacillus</taxon>
    </lineage>
</organism>
<dbReference type="GeneID" id="93479922"/>
<evidence type="ECO:0000313" key="2">
    <source>
        <dbReference type="Proteomes" id="UP001364764"/>
    </source>
</evidence>
<dbReference type="RefSeq" id="WP_338709141.1">
    <property type="nucleotide sequence ID" value="NZ_CP145893.1"/>
</dbReference>
<geneLocation type="plasmid" evidence="1 2">
    <name>pY5S7-1</name>
</geneLocation>
<dbReference type="AlphaFoldDB" id="A0ABD8B2E8"/>
<accession>A0ABD8B2E8</accession>
<dbReference type="EMBL" id="CP145893">
    <property type="protein sequence ID" value="WWP24015.1"/>
    <property type="molecule type" value="Genomic_DNA"/>
</dbReference>
<evidence type="ECO:0000313" key="1">
    <source>
        <dbReference type="EMBL" id="WWP24015.1"/>
    </source>
</evidence>
<reference evidence="1 2" key="1">
    <citation type="submission" date="2024-02" db="EMBL/GenBank/DDBJ databases">
        <title>Complete sequences of two Paenibacillus sp. strains and one Lysinibacillus strain isolated from the environment on STAA medium highlight biotechnological potential.</title>
        <authorList>
            <person name="Attere S.A."/>
            <person name="Piche L.C."/>
            <person name="Intertaglia L."/>
            <person name="Lami R."/>
            <person name="Charette S.J."/>
            <person name="Vincent A.T."/>
        </authorList>
    </citation>
    <scope>NUCLEOTIDE SEQUENCE [LARGE SCALE GENOMIC DNA]</scope>
    <source>
        <strain evidence="1 2">Y5S-7</strain>
        <plasmid evidence="1 2">pY5S7-1</plasmid>
    </source>
</reference>
<sequence>MRKKTLIKPAGNHKPNTTVPNWGIKKILDQNKKVLDLLKKRK</sequence>
<name>A0ABD8B2E8_PAEAM</name>
<proteinExistence type="predicted"/>
<gene>
    <name evidence="1" type="ORF">V6668_30615</name>
</gene>